<dbReference type="InterPro" id="IPR025340">
    <property type="entry name" value="DUF4246"/>
</dbReference>
<comment type="caution">
    <text evidence="3">The sequence shown here is derived from an EMBL/GenBank/DDBJ whole genome shotgun (WGS) entry which is preliminary data.</text>
</comment>
<dbReference type="EMBL" id="CAJMWQ010000992">
    <property type="protein sequence ID" value="CAE6426749.1"/>
    <property type="molecule type" value="Genomic_DNA"/>
</dbReference>
<evidence type="ECO:0000313" key="3">
    <source>
        <dbReference type="EMBL" id="CAE6426749.1"/>
    </source>
</evidence>
<evidence type="ECO:0000313" key="4">
    <source>
        <dbReference type="Proteomes" id="UP000663826"/>
    </source>
</evidence>
<proteinExistence type="predicted"/>
<accession>A0A8H2XJL4</accession>
<keyword evidence="1" id="KW-0175">Coiled coil</keyword>
<protein>
    <recommendedName>
        <fullName evidence="2">DUF4246 domain-containing protein</fullName>
    </recommendedName>
</protein>
<dbReference type="Proteomes" id="UP000663826">
    <property type="component" value="Unassembled WGS sequence"/>
</dbReference>
<dbReference type="Pfam" id="PF14033">
    <property type="entry name" value="DUF4246"/>
    <property type="match status" value="1"/>
</dbReference>
<dbReference type="InterPro" id="IPR049192">
    <property type="entry name" value="DUF4246_C"/>
</dbReference>
<evidence type="ECO:0000256" key="1">
    <source>
        <dbReference type="SAM" id="Coils"/>
    </source>
</evidence>
<evidence type="ECO:0000259" key="2">
    <source>
        <dbReference type="Pfam" id="PF14033"/>
    </source>
</evidence>
<name>A0A8H2XJL4_9AGAM</name>
<dbReference type="PANTHER" id="PTHR33119">
    <property type="entry name" value="IFI3P"/>
    <property type="match status" value="1"/>
</dbReference>
<feature type="domain" description="DUF4246" evidence="2">
    <location>
        <begin position="36"/>
        <end position="440"/>
    </location>
</feature>
<reference evidence="3" key="1">
    <citation type="submission" date="2021-01" db="EMBL/GenBank/DDBJ databases">
        <authorList>
            <person name="Kaushik A."/>
        </authorList>
    </citation>
    <scope>NUCLEOTIDE SEQUENCE</scope>
    <source>
        <strain evidence="3">AG1-1B</strain>
    </source>
</reference>
<dbReference type="AlphaFoldDB" id="A0A8H2XJL4"/>
<gene>
    <name evidence="3" type="ORF">RDB_LOCUS56052</name>
</gene>
<feature type="coiled-coil region" evidence="1">
    <location>
        <begin position="9"/>
        <end position="36"/>
    </location>
</feature>
<dbReference type="PANTHER" id="PTHR33119:SF1">
    <property type="entry name" value="FE2OG DIOXYGENASE DOMAIN-CONTAINING PROTEIN"/>
    <property type="match status" value="1"/>
</dbReference>
<sequence length="484" mass="55374">MSEVIDICVQLVELDMSRLSAELRQAMTQAELMKEDHINYVLRELDGYDKLRDEASGAEVSYYDKIWQSDTLILASLKTRLLTGIANLEDIPELEKDWNLRSNGQILDLVHQSLYPIVYDRIVSYPEESDNQDPVALQICLKPLHLTFWNHHKLSKRFQWLPTDFEMSDDGKSAKGVCYINNLHPLEHAELRKVIEELTAAHVSLFERVLADSISENAVYVIAERTVNKYSYDDNHKPPPDFDDFEDPAEHFWAYEEWEDGRPISLPAVKEGDSQDGEHTFGKVDVFIKLPLLRPAFAHQTPDKPRYEGGSWHVEGMENEAIAASGIYYYDEENTTESRLSFRTGVLQPESYEQSDSRRCELTWGIGGDDIWVNEPGFVITRQDRCIAFPNVYQHLVSPFELVDKSKPGHRKIVAFFLVDPAIHRPSTTTVPPQQKEWRTSGINTNPVLKGAFDKLAPEIIDYIDPMTGGTMTREEADAHTGWS</sequence>
<organism evidence="3 4">
    <name type="scientific">Rhizoctonia solani</name>
    <dbReference type="NCBI Taxonomy" id="456999"/>
    <lineage>
        <taxon>Eukaryota</taxon>
        <taxon>Fungi</taxon>
        <taxon>Dikarya</taxon>
        <taxon>Basidiomycota</taxon>
        <taxon>Agaricomycotina</taxon>
        <taxon>Agaricomycetes</taxon>
        <taxon>Cantharellales</taxon>
        <taxon>Ceratobasidiaceae</taxon>
        <taxon>Rhizoctonia</taxon>
    </lineage>
</organism>